<dbReference type="SUPFAM" id="SSF53850">
    <property type="entry name" value="Periplasmic binding protein-like II"/>
    <property type="match status" value="1"/>
</dbReference>
<gene>
    <name evidence="5" type="ORF">ACKI18_47560</name>
</gene>
<comment type="caution">
    <text evidence="5">The sequence shown here is derived from an EMBL/GenBank/DDBJ whole genome shotgun (WGS) entry which is preliminary data.</text>
</comment>
<dbReference type="InterPro" id="IPR000914">
    <property type="entry name" value="SBP_5_dom"/>
</dbReference>
<accession>A0ABW9I8N1</accession>
<keyword evidence="6" id="KW-1185">Reference proteome</keyword>
<feature type="non-terminal residue" evidence="5">
    <location>
        <position position="90"/>
    </location>
</feature>
<comment type="similarity">
    <text evidence="1">Belongs to the bacterial solute-binding protein 5 family.</text>
</comment>
<evidence type="ECO:0000313" key="5">
    <source>
        <dbReference type="EMBL" id="MFM9616221.1"/>
    </source>
</evidence>
<dbReference type="InterPro" id="IPR039424">
    <property type="entry name" value="SBP_5"/>
</dbReference>
<proteinExistence type="inferred from homology"/>
<evidence type="ECO:0000256" key="2">
    <source>
        <dbReference type="ARBA" id="ARBA00022448"/>
    </source>
</evidence>
<sequence length="90" mass="10023">STNPKTNAPVGTGPYIFKEWVRGSHIVYERNPTYWDKPKPYIDRLVVKFIPDAAARAVAFEAGTVDLGGETPVPLSELDRLKNDPRIGIE</sequence>
<dbReference type="Gene3D" id="3.40.190.10">
    <property type="entry name" value="Periplasmic binding protein-like II"/>
    <property type="match status" value="1"/>
</dbReference>
<dbReference type="PANTHER" id="PTHR30290">
    <property type="entry name" value="PERIPLASMIC BINDING COMPONENT OF ABC TRANSPORTER"/>
    <property type="match status" value="1"/>
</dbReference>
<organism evidence="5 6">
    <name type="scientific">Streptomyces niveiscabiei</name>
    <dbReference type="NCBI Taxonomy" id="164115"/>
    <lineage>
        <taxon>Bacteria</taxon>
        <taxon>Bacillati</taxon>
        <taxon>Actinomycetota</taxon>
        <taxon>Actinomycetes</taxon>
        <taxon>Kitasatosporales</taxon>
        <taxon>Streptomycetaceae</taxon>
        <taxon>Streptomyces</taxon>
    </lineage>
</organism>
<dbReference type="PANTHER" id="PTHR30290:SF9">
    <property type="entry name" value="OLIGOPEPTIDE-BINDING PROTEIN APPA"/>
    <property type="match status" value="1"/>
</dbReference>
<reference evidence="5 6" key="1">
    <citation type="submission" date="2024-12" db="EMBL/GenBank/DDBJ databases">
        <title>Forecasting of Potato common scab and diversities of Pathogenic streptomyces spp. in china.</title>
        <authorList>
            <person name="Handique U."/>
            <person name="Wu J."/>
        </authorList>
    </citation>
    <scope>NUCLEOTIDE SEQUENCE [LARGE SCALE GENOMIC DNA]</scope>
    <source>
        <strain evidence="5 6">ZRIMU1530</strain>
    </source>
</reference>
<evidence type="ECO:0000313" key="6">
    <source>
        <dbReference type="Proteomes" id="UP001631957"/>
    </source>
</evidence>
<dbReference type="Proteomes" id="UP001631957">
    <property type="component" value="Unassembled WGS sequence"/>
</dbReference>
<keyword evidence="2" id="KW-0813">Transport</keyword>
<name>A0ABW9I8N1_9ACTN</name>
<evidence type="ECO:0000256" key="3">
    <source>
        <dbReference type="ARBA" id="ARBA00022729"/>
    </source>
</evidence>
<dbReference type="Pfam" id="PF00496">
    <property type="entry name" value="SBP_bac_5"/>
    <property type="match status" value="1"/>
</dbReference>
<dbReference type="RefSeq" id="WP_409134949.1">
    <property type="nucleotide sequence ID" value="NZ_JBJVNI010000245.1"/>
</dbReference>
<protein>
    <submittedName>
        <fullName evidence="5">ABC transporter substrate-binding protein</fullName>
    </submittedName>
</protein>
<evidence type="ECO:0000256" key="1">
    <source>
        <dbReference type="ARBA" id="ARBA00005695"/>
    </source>
</evidence>
<evidence type="ECO:0000259" key="4">
    <source>
        <dbReference type="Pfam" id="PF00496"/>
    </source>
</evidence>
<dbReference type="EMBL" id="JBJVNI010000245">
    <property type="protein sequence ID" value="MFM9616221.1"/>
    <property type="molecule type" value="Genomic_DNA"/>
</dbReference>
<feature type="non-terminal residue" evidence="5">
    <location>
        <position position="1"/>
    </location>
</feature>
<feature type="domain" description="Solute-binding protein family 5" evidence="4">
    <location>
        <begin position="3"/>
        <end position="87"/>
    </location>
</feature>
<keyword evidence="3" id="KW-0732">Signal</keyword>